<dbReference type="OrthoDB" id="1902587at2759"/>
<organism evidence="4 5">
    <name type="scientific">Cotesia typhae</name>
    <dbReference type="NCBI Taxonomy" id="2053667"/>
    <lineage>
        <taxon>Eukaryota</taxon>
        <taxon>Metazoa</taxon>
        <taxon>Ecdysozoa</taxon>
        <taxon>Arthropoda</taxon>
        <taxon>Hexapoda</taxon>
        <taxon>Insecta</taxon>
        <taxon>Pterygota</taxon>
        <taxon>Neoptera</taxon>
        <taxon>Endopterygota</taxon>
        <taxon>Hymenoptera</taxon>
        <taxon>Apocrita</taxon>
        <taxon>Ichneumonoidea</taxon>
        <taxon>Braconidae</taxon>
        <taxon>Microgastrinae</taxon>
        <taxon>Cotesia</taxon>
    </lineage>
</organism>
<gene>
    <name evidence="4" type="ORF">G9C98_007152</name>
</gene>
<sequence length="106" mass="12101">MSIIEFTGATLLFEVELINIADAKSSANVFKEIDVDSDNQLSREEVSEYLRKQMVEANQAGDTSEEMKKIIDDHDKLVEEIFQHEDVDKNGFISHKEFSGPKHDEL</sequence>
<dbReference type="Proteomes" id="UP000729913">
    <property type="component" value="Unassembled WGS sequence"/>
</dbReference>
<feature type="domain" description="EF-hand" evidence="3">
    <location>
        <begin position="73"/>
        <end position="106"/>
    </location>
</feature>
<dbReference type="EMBL" id="JAAOIC020000006">
    <property type="protein sequence ID" value="KAG8041848.1"/>
    <property type="molecule type" value="Genomic_DNA"/>
</dbReference>
<proteinExistence type="predicted"/>
<evidence type="ECO:0000256" key="1">
    <source>
        <dbReference type="ARBA" id="ARBA00022729"/>
    </source>
</evidence>
<evidence type="ECO:0000256" key="2">
    <source>
        <dbReference type="ARBA" id="ARBA00022737"/>
    </source>
</evidence>
<dbReference type="InterPro" id="IPR052273">
    <property type="entry name" value="PPIase_FKBP"/>
</dbReference>
<dbReference type="PROSITE" id="PS50222">
    <property type="entry name" value="EF_HAND_2"/>
    <property type="match status" value="2"/>
</dbReference>
<evidence type="ECO:0000313" key="5">
    <source>
        <dbReference type="Proteomes" id="UP000729913"/>
    </source>
</evidence>
<comment type="caution">
    <text evidence="4">The sequence shown here is derived from an EMBL/GenBank/DDBJ whole genome shotgun (WGS) entry which is preliminary data.</text>
</comment>
<dbReference type="InterPro" id="IPR018247">
    <property type="entry name" value="EF_Hand_1_Ca_BS"/>
</dbReference>
<name>A0A8J5QXH3_9HYME</name>
<keyword evidence="2" id="KW-0677">Repeat</keyword>
<reference evidence="4" key="2">
    <citation type="submission" date="2021-04" db="EMBL/GenBank/DDBJ databases">
        <title>Genome-wide patterns of bracovirus chromosomal integration into multiple host tissues during parasitism.</title>
        <authorList>
            <person name="Chebbi M.A.C."/>
        </authorList>
    </citation>
    <scope>NUCLEOTIDE SEQUENCE</scope>
    <source>
        <tissue evidence="4">Whole body</tissue>
    </source>
</reference>
<evidence type="ECO:0000313" key="4">
    <source>
        <dbReference type="EMBL" id="KAG8041848.1"/>
    </source>
</evidence>
<accession>A0A8J5QXH3</accession>
<dbReference type="InterPro" id="IPR002048">
    <property type="entry name" value="EF_hand_dom"/>
</dbReference>
<keyword evidence="1" id="KW-0732">Signal</keyword>
<evidence type="ECO:0000259" key="3">
    <source>
        <dbReference type="PROSITE" id="PS50222"/>
    </source>
</evidence>
<dbReference type="PANTHER" id="PTHR46222:SF3">
    <property type="entry name" value="PEPTIDYLPROLYL ISOMERASE"/>
    <property type="match status" value="1"/>
</dbReference>
<dbReference type="AlphaFoldDB" id="A0A8J5QXH3"/>
<dbReference type="PROSITE" id="PS00018">
    <property type="entry name" value="EF_HAND_1"/>
    <property type="match status" value="2"/>
</dbReference>
<keyword evidence="5" id="KW-1185">Reference proteome</keyword>
<dbReference type="GO" id="GO:0005509">
    <property type="term" value="F:calcium ion binding"/>
    <property type="evidence" value="ECO:0007669"/>
    <property type="project" value="InterPro"/>
</dbReference>
<protein>
    <recommendedName>
        <fullName evidence="3">EF-hand domain-containing protein</fullName>
    </recommendedName>
</protein>
<reference evidence="4" key="1">
    <citation type="submission" date="2020-03" db="EMBL/GenBank/DDBJ databases">
        <authorList>
            <person name="Chebbi M.A."/>
            <person name="Drezen J.M."/>
        </authorList>
    </citation>
    <scope>NUCLEOTIDE SEQUENCE</scope>
    <source>
        <tissue evidence="4">Whole body</tissue>
    </source>
</reference>
<dbReference type="PANTHER" id="PTHR46222">
    <property type="entry name" value="PEPTIDYL-PROLYL CIS-TRANS ISOMERASE FKBP7/14"/>
    <property type="match status" value="1"/>
</dbReference>
<feature type="domain" description="EF-hand" evidence="3">
    <location>
        <begin position="21"/>
        <end position="56"/>
    </location>
</feature>
<dbReference type="Pfam" id="PF13499">
    <property type="entry name" value="EF-hand_7"/>
    <property type="match status" value="1"/>
</dbReference>